<proteinExistence type="predicted"/>
<comment type="caution">
    <text evidence="1">The sequence shown here is derived from an EMBL/GenBank/DDBJ whole genome shotgun (WGS) entry which is preliminary data.</text>
</comment>
<evidence type="ECO:0000313" key="2">
    <source>
        <dbReference type="Proteomes" id="UP001648503"/>
    </source>
</evidence>
<gene>
    <name evidence="1" type="ORF">BASA50_002196</name>
</gene>
<evidence type="ECO:0008006" key="3">
    <source>
        <dbReference type="Google" id="ProtNLM"/>
    </source>
</evidence>
<keyword evidence="2" id="KW-1185">Reference proteome</keyword>
<dbReference type="Proteomes" id="UP001648503">
    <property type="component" value="Unassembled WGS sequence"/>
</dbReference>
<organism evidence="1 2">
    <name type="scientific">Batrachochytrium salamandrivorans</name>
    <dbReference type="NCBI Taxonomy" id="1357716"/>
    <lineage>
        <taxon>Eukaryota</taxon>
        <taxon>Fungi</taxon>
        <taxon>Fungi incertae sedis</taxon>
        <taxon>Chytridiomycota</taxon>
        <taxon>Chytridiomycota incertae sedis</taxon>
        <taxon>Chytridiomycetes</taxon>
        <taxon>Rhizophydiales</taxon>
        <taxon>Rhizophydiales incertae sedis</taxon>
        <taxon>Batrachochytrium</taxon>
    </lineage>
</organism>
<accession>A0ABQ8FM49</accession>
<dbReference type="EMBL" id="JAFCIX010000030">
    <property type="protein sequence ID" value="KAH6600629.1"/>
    <property type="molecule type" value="Genomic_DNA"/>
</dbReference>
<dbReference type="Gene3D" id="3.30.70.1060">
    <property type="entry name" value="Dimeric alpha+beta barrel"/>
    <property type="match status" value="1"/>
</dbReference>
<protein>
    <recommendedName>
        <fullName evidence="3">YCII-related domain-containing protein</fullName>
    </recommendedName>
</protein>
<reference evidence="1 2" key="1">
    <citation type="submission" date="2021-02" db="EMBL/GenBank/DDBJ databases">
        <title>Variation within the Batrachochytrium salamandrivorans European outbreak.</title>
        <authorList>
            <person name="Kelly M."/>
            <person name="Pasmans F."/>
            <person name="Shea T.P."/>
            <person name="Munoz J.F."/>
            <person name="Carranza S."/>
            <person name="Cuomo C.A."/>
            <person name="Martel A."/>
        </authorList>
    </citation>
    <scope>NUCLEOTIDE SEQUENCE [LARGE SCALE GENOMIC DNA]</scope>
    <source>
        <strain evidence="1 2">AMFP18/2</strain>
    </source>
</reference>
<evidence type="ECO:0000313" key="1">
    <source>
        <dbReference type="EMBL" id="KAH6600629.1"/>
    </source>
</evidence>
<sequence>MMNTGAVATRLCRSAKQLFLGYRSNHRFNQARAIHYVVYACDFTDPGVYERRLAVRGQHIADAKRAKELGIMVLGGALLDETLTKEAALSASLSSISISSRCDSPWRQDGWVDACAGCA</sequence>
<name>A0ABQ8FM49_9FUNG</name>